<name>A0ABN6YRG7_9MICO</name>
<accession>A0ABN6YRG7</accession>
<sequence length="111" mass="11321">MLGARVDDVAHDDGELSLPQLGVQGQADREVSDLAPGDRAARGCGVGQIGGDELVGVVDLDRVAADEPNLLGVTAKERASELVRDLTARAEDGLRAVLHGASGGPDALLTV</sequence>
<feature type="region of interest" description="Disordered" evidence="1">
    <location>
        <begin position="1"/>
        <end position="38"/>
    </location>
</feature>
<proteinExistence type="predicted"/>
<feature type="compositionally biased region" description="Basic and acidic residues" evidence="1">
    <location>
        <begin position="1"/>
        <end position="14"/>
    </location>
</feature>
<evidence type="ECO:0000256" key="1">
    <source>
        <dbReference type="SAM" id="MobiDB-lite"/>
    </source>
</evidence>
<protein>
    <submittedName>
        <fullName evidence="2">Uncharacterized protein</fullName>
    </submittedName>
</protein>
<evidence type="ECO:0000313" key="2">
    <source>
        <dbReference type="EMBL" id="BDZ59863.1"/>
    </source>
</evidence>
<organism evidence="2">
    <name type="scientific">Barrientosiimonas endolithica</name>
    <dbReference type="NCBI Taxonomy" id="1535208"/>
    <lineage>
        <taxon>Bacteria</taxon>
        <taxon>Bacillati</taxon>
        <taxon>Actinomycetota</taxon>
        <taxon>Actinomycetes</taxon>
        <taxon>Micrococcales</taxon>
        <taxon>Dermacoccaceae</taxon>
        <taxon>Barrientosiimonas</taxon>
    </lineage>
</organism>
<gene>
    <name evidence="2" type="ORF">GCM10025872_35200</name>
</gene>
<dbReference type="EMBL" id="AP027735">
    <property type="protein sequence ID" value="BDZ59863.1"/>
    <property type="molecule type" value="Genomic_DNA"/>
</dbReference>
<reference evidence="2" key="2">
    <citation type="submission" date="2023-02" db="EMBL/GenBank/DDBJ databases">
        <authorList>
            <person name="Sun Q."/>
            <person name="Mori K."/>
        </authorList>
    </citation>
    <scope>NUCLEOTIDE SEQUENCE</scope>
    <source>
        <strain evidence="2">NBRC 110608</strain>
    </source>
</reference>
<reference evidence="2" key="1">
    <citation type="journal article" date="2014" name="Int. J. Syst. Evol. Microbiol.">
        <title>Complete genome of a new Firmicutes species belonging to the dominant human colonic microbiota ('Ruminococcus bicirculans') reveals two chromosomes and a selective capacity to utilize plant glucans.</title>
        <authorList>
            <consortium name="NISC Comparative Sequencing Program"/>
            <person name="Wegmann U."/>
            <person name="Louis P."/>
            <person name="Goesmann A."/>
            <person name="Henrissat B."/>
            <person name="Duncan S.H."/>
            <person name="Flint H.J."/>
        </authorList>
    </citation>
    <scope>NUCLEOTIDE SEQUENCE</scope>
    <source>
        <strain evidence="2">NBRC 110608</strain>
    </source>
</reference>